<accession>A0ABQ3LL56</accession>
<dbReference type="Gene3D" id="1.10.10.10">
    <property type="entry name" value="Winged helix-like DNA-binding domain superfamily/Winged helix DNA-binding domain"/>
    <property type="match status" value="1"/>
</dbReference>
<dbReference type="CDD" id="cd07377">
    <property type="entry name" value="WHTH_GntR"/>
    <property type="match status" value="1"/>
</dbReference>
<name>A0ABQ3LL56_9SPHN</name>
<keyword evidence="3" id="KW-0804">Transcription</keyword>
<sequence length="124" mass="13633">MLYYSSMTALNSEDSPVYIKLRGTISAAILRGEFRAGDQLPSVRALAAEHGANPLTVAKAYQSFQDDGYVEVRRGVGMFVLPGAAEKLRAAEREHFVKTSWPRIAAHIELLGLDVADLLEREKA</sequence>
<comment type="caution">
    <text evidence="5">The sequence shown here is derived from an EMBL/GenBank/DDBJ whole genome shotgun (WGS) entry which is preliminary data.</text>
</comment>
<evidence type="ECO:0000259" key="4">
    <source>
        <dbReference type="PROSITE" id="PS50949"/>
    </source>
</evidence>
<dbReference type="SUPFAM" id="SSF46785">
    <property type="entry name" value="Winged helix' DNA-binding domain"/>
    <property type="match status" value="1"/>
</dbReference>
<evidence type="ECO:0000313" key="5">
    <source>
        <dbReference type="EMBL" id="GHH18104.1"/>
    </source>
</evidence>
<evidence type="ECO:0000313" key="6">
    <source>
        <dbReference type="Proteomes" id="UP000652430"/>
    </source>
</evidence>
<dbReference type="InterPro" id="IPR036390">
    <property type="entry name" value="WH_DNA-bd_sf"/>
</dbReference>
<gene>
    <name evidence="5" type="ORF">GCM10008023_23480</name>
</gene>
<dbReference type="Proteomes" id="UP000652430">
    <property type="component" value="Unassembled WGS sequence"/>
</dbReference>
<keyword evidence="1" id="KW-0805">Transcription regulation</keyword>
<dbReference type="Pfam" id="PF00392">
    <property type="entry name" value="GntR"/>
    <property type="match status" value="1"/>
</dbReference>
<reference evidence="6" key="1">
    <citation type="journal article" date="2019" name="Int. J. Syst. Evol. Microbiol.">
        <title>The Global Catalogue of Microorganisms (GCM) 10K type strain sequencing project: providing services to taxonomists for standard genome sequencing and annotation.</title>
        <authorList>
            <consortium name="The Broad Institute Genomics Platform"/>
            <consortium name="The Broad Institute Genome Sequencing Center for Infectious Disease"/>
            <person name="Wu L."/>
            <person name="Ma J."/>
        </authorList>
    </citation>
    <scope>NUCLEOTIDE SEQUENCE [LARGE SCALE GENOMIC DNA]</scope>
    <source>
        <strain evidence="6">CGMCC 1.8957</strain>
    </source>
</reference>
<keyword evidence="6" id="KW-1185">Reference proteome</keyword>
<organism evidence="5 6">
    <name type="scientific">Sphingomonas glacialis</name>
    <dbReference type="NCBI Taxonomy" id="658225"/>
    <lineage>
        <taxon>Bacteria</taxon>
        <taxon>Pseudomonadati</taxon>
        <taxon>Pseudomonadota</taxon>
        <taxon>Alphaproteobacteria</taxon>
        <taxon>Sphingomonadales</taxon>
        <taxon>Sphingomonadaceae</taxon>
        <taxon>Sphingomonas</taxon>
    </lineage>
</organism>
<dbReference type="InterPro" id="IPR036388">
    <property type="entry name" value="WH-like_DNA-bd_sf"/>
</dbReference>
<dbReference type="Gene3D" id="6.10.250.1220">
    <property type="match status" value="1"/>
</dbReference>
<protein>
    <submittedName>
        <fullName evidence="5">GntR family transcriptional regulator</fullName>
    </submittedName>
</protein>
<keyword evidence="2" id="KW-0238">DNA-binding</keyword>
<feature type="domain" description="HTH gntR-type" evidence="4">
    <location>
        <begin position="15"/>
        <end position="83"/>
    </location>
</feature>
<proteinExistence type="predicted"/>
<dbReference type="PANTHER" id="PTHR38445:SF10">
    <property type="entry name" value="GNTR-FAMILY TRANSCRIPTIONAL REGULATOR"/>
    <property type="match status" value="1"/>
</dbReference>
<dbReference type="InterPro" id="IPR000524">
    <property type="entry name" value="Tscrpt_reg_HTH_GntR"/>
</dbReference>
<dbReference type="SMART" id="SM00345">
    <property type="entry name" value="HTH_GNTR"/>
    <property type="match status" value="1"/>
</dbReference>
<evidence type="ECO:0000256" key="2">
    <source>
        <dbReference type="ARBA" id="ARBA00023125"/>
    </source>
</evidence>
<dbReference type="EMBL" id="BNAQ01000003">
    <property type="protein sequence ID" value="GHH18104.1"/>
    <property type="molecule type" value="Genomic_DNA"/>
</dbReference>
<dbReference type="PROSITE" id="PS50949">
    <property type="entry name" value="HTH_GNTR"/>
    <property type="match status" value="1"/>
</dbReference>
<evidence type="ECO:0000256" key="3">
    <source>
        <dbReference type="ARBA" id="ARBA00023163"/>
    </source>
</evidence>
<dbReference type="PANTHER" id="PTHR38445">
    <property type="entry name" value="HTH-TYPE TRANSCRIPTIONAL REPRESSOR YTRA"/>
    <property type="match status" value="1"/>
</dbReference>
<evidence type="ECO:0000256" key="1">
    <source>
        <dbReference type="ARBA" id="ARBA00023015"/>
    </source>
</evidence>